<dbReference type="Proteomes" id="UP000253319">
    <property type="component" value="Unassembled WGS sequence"/>
</dbReference>
<dbReference type="EMBL" id="QLST01000017">
    <property type="protein sequence ID" value="RBA27543.1"/>
    <property type="molecule type" value="Genomic_DNA"/>
</dbReference>
<keyword evidence="1" id="KW-1133">Transmembrane helix</keyword>
<dbReference type="AlphaFoldDB" id="A0A365NZN6"/>
<accession>A0A365NZN6</accession>
<keyword evidence="3" id="KW-1185">Reference proteome</keyword>
<keyword evidence="1" id="KW-0472">Membrane</keyword>
<sequence length="121" mass="14004">MKVFLKLFFVFWIFFFATSEKGDDSIALVEDQNYPVSLVQFAYSSNGDAIQNQNSFEVFSNTSSNFLKDNSRSLYLFFASNSITNSSFIASKIAILRIHFSAAITFYFTSLQVIFPFHYFW</sequence>
<feature type="transmembrane region" description="Helical" evidence="1">
    <location>
        <begin position="102"/>
        <end position="120"/>
    </location>
</feature>
<reference evidence="2 3" key="1">
    <citation type="submission" date="2018-06" db="EMBL/GenBank/DDBJ databases">
        <title>Flavobacterium tibetense sp. nov., isolated from a wetland YonghuCo on Tibetan Plateau.</title>
        <authorList>
            <person name="Xing P."/>
            <person name="Phurbu D."/>
            <person name="Lu H."/>
        </authorList>
    </citation>
    <scope>NUCLEOTIDE SEQUENCE [LARGE SCALE GENOMIC DNA]</scope>
    <source>
        <strain evidence="2 3">YH5</strain>
    </source>
</reference>
<comment type="caution">
    <text evidence="2">The sequence shown here is derived from an EMBL/GenBank/DDBJ whole genome shotgun (WGS) entry which is preliminary data.</text>
</comment>
<evidence type="ECO:0000256" key="1">
    <source>
        <dbReference type="SAM" id="Phobius"/>
    </source>
</evidence>
<evidence type="ECO:0000313" key="3">
    <source>
        <dbReference type="Proteomes" id="UP000253319"/>
    </source>
</evidence>
<name>A0A365NZN6_9FLAO</name>
<evidence type="ECO:0000313" key="2">
    <source>
        <dbReference type="EMBL" id="RBA27543.1"/>
    </source>
</evidence>
<gene>
    <name evidence="2" type="ORF">DPN68_11730</name>
</gene>
<proteinExistence type="predicted"/>
<protein>
    <submittedName>
        <fullName evidence="2">Uncharacterized protein</fullName>
    </submittedName>
</protein>
<keyword evidence="1" id="KW-0812">Transmembrane</keyword>
<organism evidence="2 3">
    <name type="scientific">Flavobacterium tibetense</name>
    <dbReference type="NCBI Taxonomy" id="2233533"/>
    <lineage>
        <taxon>Bacteria</taxon>
        <taxon>Pseudomonadati</taxon>
        <taxon>Bacteroidota</taxon>
        <taxon>Flavobacteriia</taxon>
        <taxon>Flavobacteriales</taxon>
        <taxon>Flavobacteriaceae</taxon>
        <taxon>Flavobacterium</taxon>
    </lineage>
</organism>